<accession>A0A6M8HZ44</accession>
<keyword evidence="2" id="KW-0614">Plasmid</keyword>
<evidence type="ECO:0000313" key="3">
    <source>
        <dbReference type="Proteomes" id="UP000500767"/>
    </source>
</evidence>
<dbReference type="EMBL" id="CP053711">
    <property type="protein sequence ID" value="QKE93620.1"/>
    <property type="molecule type" value="Genomic_DNA"/>
</dbReference>
<keyword evidence="3" id="KW-1185">Reference proteome</keyword>
<organism evidence="2 3">
    <name type="scientific">Lichenicola cladoniae</name>
    <dbReference type="NCBI Taxonomy" id="1484109"/>
    <lineage>
        <taxon>Bacteria</taxon>
        <taxon>Pseudomonadati</taxon>
        <taxon>Pseudomonadota</taxon>
        <taxon>Alphaproteobacteria</taxon>
        <taxon>Acetobacterales</taxon>
        <taxon>Acetobacteraceae</taxon>
        <taxon>Lichenicola</taxon>
    </lineage>
</organism>
<evidence type="ECO:0000256" key="1">
    <source>
        <dbReference type="SAM" id="MobiDB-lite"/>
    </source>
</evidence>
<dbReference type="RefSeq" id="WP_171837617.1">
    <property type="nucleotide sequence ID" value="NZ_CP053711.1"/>
</dbReference>
<gene>
    <name evidence="2" type="ORF">HN018_26015</name>
</gene>
<geneLocation type="plasmid" evidence="2 3">
    <name>unnamed4</name>
</geneLocation>
<name>A0A6M8HZ44_9PROT</name>
<dbReference type="Proteomes" id="UP000500767">
    <property type="component" value="Plasmid unnamed4"/>
</dbReference>
<protein>
    <submittedName>
        <fullName evidence="2">Uncharacterized protein</fullName>
    </submittedName>
</protein>
<proteinExistence type="predicted"/>
<sequence>MALERDLEPGPPDGRQFEVAIHVPEPLLLEISASAAAGLVERMVFDIRLERAFLPDRERPNGFEDEPAFLPPIDKNGRQPGPNLGYISVLWVRERRVSLKKDGEDDGGEFDEDLPAPIPVQANVLAVSPPVGDGSALKMIASRLDY</sequence>
<dbReference type="AlphaFoldDB" id="A0A6M8HZ44"/>
<dbReference type="KEGG" id="lck:HN018_26015"/>
<reference evidence="2 3" key="1">
    <citation type="journal article" date="2014" name="World J. Microbiol. Biotechnol.">
        <title>Biodiversity and physiological characteristics of Antarctic and Arctic lichens-associated bacteria.</title>
        <authorList>
            <person name="Lee Y.M."/>
            <person name="Kim E.H."/>
            <person name="Lee H.K."/>
            <person name="Hong S.G."/>
        </authorList>
    </citation>
    <scope>NUCLEOTIDE SEQUENCE [LARGE SCALE GENOMIC DNA]</scope>
    <source>
        <strain evidence="2 3">PAMC 26569</strain>
        <plasmid evidence="2">unnamed4</plasmid>
    </source>
</reference>
<evidence type="ECO:0000313" key="2">
    <source>
        <dbReference type="EMBL" id="QKE93620.1"/>
    </source>
</evidence>
<feature type="region of interest" description="Disordered" evidence="1">
    <location>
        <begin position="57"/>
        <end position="81"/>
    </location>
</feature>